<keyword evidence="3" id="KW-1185">Reference proteome</keyword>
<reference evidence="3" key="1">
    <citation type="journal article" date="2019" name="Int. J. Syst. Evol. Microbiol.">
        <title>The Global Catalogue of Microorganisms (GCM) 10K type strain sequencing project: providing services to taxonomists for standard genome sequencing and annotation.</title>
        <authorList>
            <consortium name="The Broad Institute Genomics Platform"/>
            <consortium name="The Broad Institute Genome Sequencing Center for Infectious Disease"/>
            <person name="Wu L."/>
            <person name="Ma J."/>
        </authorList>
    </citation>
    <scope>NUCLEOTIDE SEQUENCE [LARGE SCALE GENOMIC DNA]</scope>
    <source>
        <strain evidence="3">JCM 9650</strain>
    </source>
</reference>
<protein>
    <submittedName>
        <fullName evidence="2">Uncharacterized protein</fullName>
    </submittedName>
</protein>
<keyword evidence="1" id="KW-0812">Transmembrane</keyword>
<feature type="transmembrane region" description="Helical" evidence="1">
    <location>
        <begin position="341"/>
        <end position="359"/>
    </location>
</feature>
<organism evidence="2 3">
    <name type="scientific">Streptomyces erythrogriseus</name>
    <dbReference type="NCBI Taxonomy" id="284027"/>
    <lineage>
        <taxon>Bacteria</taxon>
        <taxon>Bacillati</taxon>
        <taxon>Actinomycetota</taxon>
        <taxon>Actinomycetes</taxon>
        <taxon>Kitasatosporales</taxon>
        <taxon>Streptomycetaceae</taxon>
        <taxon>Streptomyces</taxon>
        <taxon>Streptomyces griseoincarnatus group</taxon>
    </lineage>
</organism>
<sequence>MTVAGDPSEDEVRAELDAYLARRRGRWGARTSAYFHLDRLHLLDASVVRRVEKRTETTRDEPGDPGLAERPVYDVLDEYEVDPRDVRRGEPLDLVKRDTVSKRACVCGNGLRQCPACAGMTYRPCEPARPCPVCAGVSPCTQYLGHGAKPGRTARPPKARRPARPEERVKCAACGAPDSACGACQGWGKVRCQTCQGRGRVPCTTCTSKGTVRCETCGGRGELTSWTAGRITWTSETEKVPWPHRPPKRVTSHLHAGLWHDNQLGPGDPLPDDLSLPHRSLVEQHLDTVKGEQDRTVVIRRLTVVRARPKGSGNREYYIFKNVSGGLTVRPAMSDEGRRNTAAVLAAAAALVVLVLLLVR</sequence>
<evidence type="ECO:0000256" key="1">
    <source>
        <dbReference type="SAM" id="Phobius"/>
    </source>
</evidence>
<keyword evidence="1" id="KW-0472">Membrane</keyword>
<accession>A0ABP6JRN8</accession>
<dbReference type="RefSeq" id="WP_086705408.1">
    <property type="nucleotide sequence ID" value="NZ_BAAAVA010000080.1"/>
</dbReference>
<gene>
    <name evidence="2" type="ORF">GCM10010478_51590</name>
</gene>
<dbReference type="EMBL" id="BAAAVA010000080">
    <property type="protein sequence ID" value="GAA2943784.1"/>
    <property type="molecule type" value="Genomic_DNA"/>
</dbReference>
<evidence type="ECO:0000313" key="3">
    <source>
        <dbReference type="Proteomes" id="UP001501423"/>
    </source>
</evidence>
<dbReference type="Proteomes" id="UP001501423">
    <property type="component" value="Unassembled WGS sequence"/>
</dbReference>
<comment type="caution">
    <text evidence="2">The sequence shown here is derived from an EMBL/GenBank/DDBJ whole genome shotgun (WGS) entry which is preliminary data.</text>
</comment>
<evidence type="ECO:0000313" key="2">
    <source>
        <dbReference type="EMBL" id="GAA2943784.1"/>
    </source>
</evidence>
<proteinExistence type="predicted"/>
<keyword evidence="1" id="KW-1133">Transmembrane helix</keyword>
<name>A0ABP6JRN8_9ACTN</name>